<dbReference type="STRING" id="1385513.N780_04480"/>
<dbReference type="eggNOG" id="COG0492">
    <property type="taxonomic scope" value="Bacteria"/>
</dbReference>
<accession>A0A0A2UV37</accession>
<keyword evidence="7" id="KW-1185">Reference proteome</keyword>
<comment type="caution">
    <text evidence="6">The sequence shown here is derived from an EMBL/GenBank/DDBJ whole genome shotgun (WGS) entry which is preliminary data.</text>
</comment>
<dbReference type="OrthoDB" id="9806179at2"/>
<dbReference type="Gene3D" id="3.50.50.60">
    <property type="entry name" value="FAD/NAD(P)-binding domain"/>
    <property type="match status" value="2"/>
</dbReference>
<dbReference type="PRINTS" id="PR00368">
    <property type="entry name" value="FADPNR"/>
</dbReference>
<protein>
    <submittedName>
        <fullName evidence="6">Pyridine nucleotide-disulfide oxidoreductase</fullName>
    </submittedName>
</protein>
<dbReference type="PRINTS" id="PR00469">
    <property type="entry name" value="PNDRDTASEII"/>
</dbReference>
<dbReference type="GO" id="GO:0016491">
    <property type="term" value="F:oxidoreductase activity"/>
    <property type="evidence" value="ECO:0007669"/>
    <property type="project" value="UniProtKB-KW"/>
</dbReference>
<dbReference type="RefSeq" id="WP_036785423.1">
    <property type="nucleotide sequence ID" value="NZ_AVBG01000011.1"/>
</dbReference>
<name>A0A0A2UV37_9BACI</name>
<reference evidence="6 7" key="1">
    <citation type="submission" date="2013-08" db="EMBL/GenBank/DDBJ databases">
        <title>Genome of Pontibacillus chungwhensis.</title>
        <authorList>
            <person name="Wang Q."/>
            <person name="Wang G."/>
        </authorList>
    </citation>
    <scope>NUCLEOTIDE SEQUENCE [LARGE SCALE GENOMIC DNA]</scope>
    <source>
        <strain evidence="6 7">BH030062</strain>
    </source>
</reference>
<dbReference type="Proteomes" id="UP000030153">
    <property type="component" value="Unassembled WGS sequence"/>
</dbReference>
<dbReference type="AlphaFoldDB" id="A0A0A2UV37"/>
<dbReference type="PANTHER" id="PTHR48105">
    <property type="entry name" value="THIOREDOXIN REDUCTASE 1-RELATED-RELATED"/>
    <property type="match status" value="1"/>
</dbReference>
<dbReference type="InterPro" id="IPR036188">
    <property type="entry name" value="FAD/NAD-bd_sf"/>
</dbReference>
<keyword evidence="3" id="KW-0285">Flavoprotein</keyword>
<sequence length="304" mass="33709">MSEQYEVVIIGGGAAGLNAALVLGRSKRNVLVLDENKARNNVTKASHGYLTRDGVKPEEFKGIGISEINAYPSVTYKESKVTSLYKEEGLFHIQGDERHYTAKRVIVATGMKDSLPNIKGIHDVYGTTVFHCPYCDGWERREEPLAVFGNDPGLMDYVKLIYNWSQDLIVFTNGPAQISEDEKKDLKLHSVKLIEEPLRELVSVNGDLKEVIGASGEVYDRSGGFILDTSEAQSFPLHEYFDIEFTEMGGYYTKEGCETLVEGLYVIGDSRHGFSGLLKAASEGYELAVALNHELAVNEWGKRG</sequence>
<evidence type="ECO:0000313" key="6">
    <source>
        <dbReference type="EMBL" id="KGP90638.1"/>
    </source>
</evidence>
<comment type="subunit">
    <text evidence="2">Homodimer.</text>
</comment>
<evidence type="ECO:0000256" key="4">
    <source>
        <dbReference type="ARBA" id="ARBA00023002"/>
    </source>
</evidence>
<dbReference type="InterPro" id="IPR050097">
    <property type="entry name" value="Ferredoxin-NADP_redctase_2"/>
</dbReference>
<dbReference type="EMBL" id="AVBG01000011">
    <property type="protein sequence ID" value="KGP90638.1"/>
    <property type="molecule type" value="Genomic_DNA"/>
</dbReference>
<feature type="domain" description="FAD/NAD(P)-binding" evidence="5">
    <location>
        <begin position="5"/>
        <end position="149"/>
    </location>
</feature>
<organism evidence="6 7">
    <name type="scientific">Pontibacillus chungwhensis BH030062</name>
    <dbReference type="NCBI Taxonomy" id="1385513"/>
    <lineage>
        <taxon>Bacteria</taxon>
        <taxon>Bacillati</taxon>
        <taxon>Bacillota</taxon>
        <taxon>Bacilli</taxon>
        <taxon>Bacillales</taxon>
        <taxon>Bacillaceae</taxon>
        <taxon>Pontibacillus</taxon>
    </lineage>
</organism>
<comment type="cofactor">
    <cofactor evidence="1">
        <name>FAD</name>
        <dbReference type="ChEBI" id="CHEBI:57692"/>
    </cofactor>
</comment>
<dbReference type="SUPFAM" id="SSF51905">
    <property type="entry name" value="FAD/NAD(P)-binding domain"/>
    <property type="match status" value="1"/>
</dbReference>
<dbReference type="InterPro" id="IPR023753">
    <property type="entry name" value="FAD/NAD-binding_dom"/>
</dbReference>
<evidence type="ECO:0000259" key="5">
    <source>
        <dbReference type="Pfam" id="PF07992"/>
    </source>
</evidence>
<evidence type="ECO:0000256" key="1">
    <source>
        <dbReference type="ARBA" id="ARBA00001974"/>
    </source>
</evidence>
<keyword evidence="4" id="KW-0560">Oxidoreductase</keyword>
<gene>
    <name evidence="6" type="ORF">N780_04480</name>
</gene>
<proteinExistence type="predicted"/>
<evidence type="ECO:0000313" key="7">
    <source>
        <dbReference type="Proteomes" id="UP000030153"/>
    </source>
</evidence>
<dbReference type="Pfam" id="PF07992">
    <property type="entry name" value="Pyr_redox_2"/>
    <property type="match status" value="1"/>
</dbReference>
<evidence type="ECO:0000256" key="3">
    <source>
        <dbReference type="ARBA" id="ARBA00022630"/>
    </source>
</evidence>
<evidence type="ECO:0000256" key="2">
    <source>
        <dbReference type="ARBA" id="ARBA00011738"/>
    </source>
</evidence>